<dbReference type="PANTHER" id="PTHR12110:SF41">
    <property type="entry name" value="INOSOSE DEHYDRATASE"/>
    <property type="match status" value="1"/>
</dbReference>
<dbReference type="Pfam" id="PF01261">
    <property type="entry name" value="AP_endonuc_2"/>
    <property type="match status" value="1"/>
</dbReference>
<dbReference type="EMBL" id="CP034791">
    <property type="protein sequence ID" value="AZT89483.1"/>
    <property type="molecule type" value="Genomic_DNA"/>
</dbReference>
<keyword evidence="3" id="KW-1185">Reference proteome</keyword>
<organism evidence="2 3">
    <name type="scientific">Caldicellulosiruptor changbaiensis</name>
    <dbReference type="NCBI Taxonomy" id="1222016"/>
    <lineage>
        <taxon>Bacteria</taxon>
        <taxon>Bacillati</taxon>
        <taxon>Bacillota</taxon>
        <taxon>Bacillota incertae sedis</taxon>
        <taxon>Caldicellulosiruptorales</taxon>
        <taxon>Caldicellulosiruptoraceae</taxon>
        <taxon>Caldicellulosiruptor</taxon>
    </lineage>
</organism>
<dbReference type="RefSeq" id="WP_127351105.1">
    <property type="nucleotide sequence ID" value="NZ_CP034791.1"/>
</dbReference>
<sequence>MNEPIYKYLKIGTIHFMSFPEVIGGEGPIEETLKTVLEDDYFNAVEITWIKDSEVRKRVKNMLKDAHVTVAYGAQPTLLRTGLNPNDYDSEKRKQVVAFLKERIDEACELEAVGLGFLSRQYDENRKEEAYKALVETTKELCEYAKSRGNFMIELEVFDFDIDKKSLIGPADLAARFAAEIRKEYDNFGLIVDLSHLPLTRETAEQALLPVKDYLTHVHIGNAVVKDKNHPAYGDKHPMFGIEGGENDVEEVIEFLRVLKDIGFLNPEKRPILSFEVSPMPGQDPKIVLASSKRVLNEAWARL</sequence>
<dbReference type="KEGG" id="ccha:ELD05_01635"/>
<name>A0A3T0D3Z0_9FIRM</name>
<evidence type="ECO:0000313" key="3">
    <source>
        <dbReference type="Proteomes" id="UP000282930"/>
    </source>
</evidence>
<reference evidence="2 3" key="1">
    <citation type="submission" date="2018-12" db="EMBL/GenBank/DDBJ databases">
        <title>Genome sequence from the cellulolytic species, Caldicellulosiruptor changbaiensis.</title>
        <authorList>
            <person name="Blumer-Schuette S.E."/>
            <person name="Mendoza C."/>
        </authorList>
    </citation>
    <scope>NUCLEOTIDE SEQUENCE [LARGE SCALE GENOMIC DNA]</scope>
    <source>
        <strain evidence="2 3">CBS-Z</strain>
    </source>
</reference>
<dbReference type="AlphaFoldDB" id="A0A3T0D3Z0"/>
<evidence type="ECO:0000313" key="2">
    <source>
        <dbReference type="EMBL" id="AZT89483.1"/>
    </source>
</evidence>
<keyword evidence="2" id="KW-0413">Isomerase</keyword>
<dbReference type="Proteomes" id="UP000282930">
    <property type="component" value="Chromosome"/>
</dbReference>
<dbReference type="InterPro" id="IPR050312">
    <property type="entry name" value="IolE/XylAMocC-like"/>
</dbReference>
<feature type="domain" description="Xylose isomerase-like TIM barrel" evidence="1">
    <location>
        <begin position="42"/>
        <end position="264"/>
    </location>
</feature>
<dbReference type="SUPFAM" id="SSF51658">
    <property type="entry name" value="Xylose isomerase-like"/>
    <property type="match status" value="1"/>
</dbReference>
<proteinExistence type="predicted"/>
<dbReference type="InterPro" id="IPR036237">
    <property type="entry name" value="Xyl_isomerase-like_sf"/>
</dbReference>
<accession>A0A3T0D3Z0</accession>
<gene>
    <name evidence="2" type="ORF">ELD05_01635</name>
</gene>
<evidence type="ECO:0000259" key="1">
    <source>
        <dbReference type="Pfam" id="PF01261"/>
    </source>
</evidence>
<dbReference type="PANTHER" id="PTHR12110">
    <property type="entry name" value="HYDROXYPYRUVATE ISOMERASE"/>
    <property type="match status" value="1"/>
</dbReference>
<dbReference type="GO" id="GO:0016853">
    <property type="term" value="F:isomerase activity"/>
    <property type="evidence" value="ECO:0007669"/>
    <property type="project" value="UniProtKB-KW"/>
</dbReference>
<dbReference type="Gene3D" id="3.20.20.150">
    <property type="entry name" value="Divalent-metal-dependent TIM barrel enzymes"/>
    <property type="match status" value="1"/>
</dbReference>
<dbReference type="InterPro" id="IPR013022">
    <property type="entry name" value="Xyl_isomerase-like_TIM-brl"/>
</dbReference>
<protein>
    <submittedName>
        <fullName evidence="2">Sugar phosphate isomerase/epimerase</fullName>
    </submittedName>
</protein>